<comment type="similarity">
    <text evidence="2">Belongs to the sulfatase family.</text>
</comment>
<dbReference type="Proteomes" id="UP001158067">
    <property type="component" value="Unassembled WGS sequence"/>
</dbReference>
<dbReference type="SUPFAM" id="SSF53649">
    <property type="entry name" value="Alkaline phosphatase-like"/>
    <property type="match status" value="1"/>
</dbReference>
<dbReference type="Pfam" id="PF00884">
    <property type="entry name" value="Sulfatase"/>
    <property type="match status" value="1"/>
</dbReference>
<comment type="cofactor">
    <cofactor evidence="1">
        <name>Ca(2+)</name>
        <dbReference type="ChEBI" id="CHEBI:29108"/>
    </cofactor>
</comment>
<dbReference type="PANTHER" id="PTHR45953:SF1">
    <property type="entry name" value="IDURONATE 2-SULFATASE"/>
    <property type="match status" value="1"/>
</dbReference>
<keyword evidence="5" id="KW-0378">Hydrolase</keyword>
<sequence>MKHCGWDAEVNLSYTVQASCPKNPDQSTPNSLSAGPMLLVASTLEHVAPSPTNAPPTPPFRTSALPSLPRGILMRHFCVICIVFASLADSAFGQVNAQPKQPNVLMVAVDDLNHWLTFMGRNPQAQTPNFDRLAKMGVAFTNAYCAVPACEPSRCALMGGRRPWTTGCYKNGDQWKKYHPAGDGMAAQFLNAGYKVFGAGKIYHSMGFHPSEWTDYMSKKGLSSHGPGVQKMDGYHNDKVHPNLKDDDLIDWHTTNYCIDRLNSESSQPFFIACGLYKPHLPFVAPRKYYDAFPLDSIQLPPHRENDLDDLPPAGLRMAGADKDHKKFLKSGRWKAAIQSYLATCAYTDMNLGRLLDAYENSPQKDNTILVLWTDHGWSLGEKQHWRKFALWEEPARTPMIWVVPGMTTSGTRCERTVDLMSVYPTLCKLAGVPIPDHVEGREITSLLKNPNAAWDFPAITTHGYENHAVRSEQYRYIRYANGDEELYDSQNDPYEYNNLAGKPELQIVKDDLAKWLPKDAAKPKR</sequence>
<evidence type="ECO:0000256" key="4">
    <source>
        <dbReference type="ARBA" id="ARBA00022729"/>
    </source>
</evidence>
<evidence type="ECO:0000256" key="5">
    <source>
        <dbReference type="ARBA" id="ARBA00022801"/>
    </source>
</evidence>
<evidence type="ECO:0000256" key="2">
    <source>
        <dbReference type="ARBA" id="ARBA00008779"/>
    </source>
</evidence>
<evidence type="ECO:0000256" key="3">
    <source>
        <dbReference type="ARBA" id="ARBA00022723"/>
    </source>
</evidence>
<evidence type="ECO:0000259" key="7">
    <source>
        <dbReference type="Pfam" id="PF00884"/>
    </source>
</evidence>
<dbReference type="Gene3D" id="3.40.720.10">
    <property type="entry name" value="Alkaline Phosphatase, subunit A"/>
    <property type="match status" value="1"/>
</dbReference>
<dbReference type="EMBL" id="FXUG01000024">
    <property type="protein sequence ID" value="SMP77823.1"/>
    <property type="molecule type" value="Genomic_DNA"/>
</dbReference>
<name>A0ABY1QPZ9_9BACT</name>
<dbReference type="PANTHER" id="PTHR45953">
    <property type="entry name" value="IDURONATE 2-SULFATASE"/>
    <property type="match status" value="1"/>
</dbReference>
<gene>
    <name evidence="8" type="ORF">SAMN06265222_1241</name>
</gene>
<feature type="domain" description="Sulfatase N-terminal" evidence="7">
    <location>
        <begin position="102"/>
        <end position="433"/>
    </location>
</feature>
<proteinExistence type="inferred from homology"/>
<reference evidence="8 9" key="1">
    <citation type="submission" date="2017-05" db="EMBL/GenBank/DDBJ databases">
        <authorList>
            <person name="Varghese N."/>
            <person name="Submissions S."/>
        </authorList>
    </citation>
    <scope>NUCLEOTIDE SEQUENCE [LARGE SCALE GENOMIC DNA]</scope>
    <source>
        <strain evidence="8 9">DSM 25457</strain>
    </source>
</reference>
<protein>
    <submittedName>
        <fullName evidence="8">Arylsulfatase A</fullName>
    </submittedName>
</protein>
<keyword evidence="9" id="KW-1185">Reference proteome</keyword>
<dbReference type="InterPro" id="IPR017850">
    <property type="entry name" value="Alkaline_phosphatase_core_sf"/>
</dbReference>
<evidence type="ECO:0000256" key="6">
    <source>
        <dbReference type="ARBA" id="ARBA00022837"/>
    </source>
</evidence>
<dbReference type="CDD" id="cd16030">
    <property type="entry name" value="iduronate-2-sulfatase"/>
    <property type="match status" value="1"/>
</dbReference>
<dbReference type="InterPro" id="IPR000917">
    <property type="entry name" value="Sulfatase_N"/>
</dbReference>
<evidence type="ECO:0000256" key="1">
    <source>
        <dbReference type="ARBA" id="ARBA00001913"/>
    </source>
</evidence>
<dbReference type="InterPro" id="IPR035874">
    <property type="entry name" value="IDS"/>
</dbReference>
<evidence type="ECO:0000313" key="8">
    <source>
        <dbReference type="EMBL" id="SMP77823.1"/>
    </source>
</evidence>
<accession>A0ABY1QPZ9</accession>
<comment type="caution">
    <text evidence="8">The sequence shown here is derived from an EMBL/GenBank/DDBJ whole genome shotgun (WGS) entry which is preliminary data.</text>
</comment>
<evidence type="ECO:0000313" key="9">
    <source>
        <dbReference type="Proteomes" id="UP001158067"/>
    </source>
</evidence>
<organism evidence="8 9">
    <name type="scientific">Neorhodopirellula lusitana</name>
    <dbReference type="NCBI Taxonomy" id="445327"/>
    <lineage>
        <taxon>Bacteria</taxon>
        <taxon>Pseudomonadati</taxon>
        <taxon>Planctomycetota</taxon>
        <taxon>Planctomycetia</taxon>
        <taxon>Pirellulales</taxon>
        <taxon>Pirellulaceae</taxon>
        <taxon>Neorhodopirellula</taxon>
    </lineage>
</organism>
<keyword evidence="6" id="KW-0106">Calcium</keyword>
<keyword evidence="4" id="KW-0732">Signal</keyword>
<keyword evidence="3" id="KW-0479">Metal-binding</keyword>